<accession>A0A8T2VC68</accession>
<feature type="region of interest" description="Disordered" evidence="2">
    <location>
        <begin position="226"/>
        <end position="245"/>
    </location>
</feature>
<feature type="coiled-coil region" evidence="1">
    <location>
        <begin position="43"/>
        <end position="181"/>
    </location>
</feature>
<evidence type="ECO:0000256" key="2">
    <source>
        <dbReference type="SAM" id="MobiDB-lite"/>
    </source>
</evidence>
<evidence type="ECO:0000313" key="3">
    <source>
        <dbReference type="EMBL" id="KAH7444790.1"/>
    </source>
</evidence>
<keyword evidence="1" id="KW-0175">Coiled coil</keyword>
<reference evidence="3" key="1">
    <citation type="submission" date="2021-08" db="EMBL/GenBank/DDBJ databases">
        <title>WGS assembly of Ceratopteris richardii.</title>
        <authorList>
            <person name="Marchant D.B."/>
            <person name="Chen G."/>
            <person name="Jenkins J."/>
            <person name="Shu S."/>
            <person name="Leebens-Mack J."/>
            <person name="Grimwood J."/>
            <person name="Schmutz J."/>
            <person name="Soltis P."/>
            <person name="Soltis D."/>
            <person name="Chen Z.-H."/>
        </authorList>
    </citation>
    <scope>NUCLEOTIDE SEQUENCE</scope>
    <source>
        <strain evidence="3">Whitten #5841</strain>
        <tissue evidence="3">Leaf</tissue>
    </source>
</reference>
<dbReference type="AlphaFoldDB" id="A0A8T2VC68"/>
<evidence type="ECO:0000256" key="1">
    <source>
        <dbReference type="SAM" id="Coils"/>
    </source>
</evidence>
<proteinExistence type="predicted"/>
<gene>
    <name evidence="3" type="ORF">KP509_02G091900</name>
</gene>
<dbReference type="Proteomes" id="UP000825935">
    <property type="component" value="Chromosome 2"/>
</dbReference>
<organism evidence="3 4">
    <name type="scientific">Ceratopteris richardii</name>
    <name type="common">Triangle waterfern</name>
    <dbReference type="NCBI Taxonomy" id="49495"/>
    <lineage>
        <taxon>Eukaryota</taxon>
        <taxon>Viridiplantae</taxon>
        <taxon>Streptophyta</taxon>
        <taxon>Embryophyta</taxon>
        <taxon>Tracheophyta</taxon>
        <taxon>Polypodiopsida</taxon>
        <taxon>Polypodiidae</taxon>
        <taxon>Polypodiales</taxon>
        <taxon>Pteridineae</taxon>
        <taxon>Pteridaceae</taxon>
        <taxon>Parkerioideae</taxon>
        <taxon>Ceratopteris</taxon>
    </lineage>
</organism>
<name>A0A8T2VC68_CERRI</name>
<sequence length="417" mass="48940">MMEIDEDYDKAMREKNPFQVMSEQLSALLIQSQQVVSVKETEIIEVKGQCTTLMEQNQKLEEQLMELQRRYEASEANKERMRTRSNLLETKLKVYMEENDNLRNKNKELMKALLYDQGIEKQETTAIDQKELKDQVAKYENMLKQEKILKEEWEQRCIPDTNELRKQLKAAEEKLLVIYNEDADQIAEIGNELLAAKNALTTAIHEVKEKTECIVQLEAQIEQKGNIGTPVEPQPKNPTDEVQVRPLSPPIYYSPIKEQMAEPCDDHPMPYTAEIGQKERALLVSRLTENFENEVVKVMKEAKIKGKDLDKIVKPFNIPFWLLKEQTRQYIKKITQKDPDEQLHFKENTFNYTREEFEAAQPLWRRKFLEKNPTLRVHWQAAPYLLHINPSFCPTDVTVKHAKFWICKRVVCSINNG</sequence>
<comment type="caution">
    <text evidence="3">The sequence shown here is derived from an EMBL/GenBank/DDBJ whole genome shotgun (WGS) entry which is preliminary data.</text>
</comment>
<keyword evidence="4" id="KW-1185">Reference proteome</keyword>
<protein>
    <submittedName>
        <fullName evidence="3">Uncharacterized protein</fullName>
    </submittedName>
</protein>
<dbReference type="EMBL" id="CM035407">
    <property type="protein sequence ID" value="KAH7444790.1"/>
    <property type="molecule type" value="Genomic_DNA"/>
</dbReference>
<evidence type="ECO:0000313" key="4">
    <source>
        <dbReference type="Proteomes" id="UP000825935"/>
    </source>
</evidence>